<protein>
    <recommendedName>
        <fullName evidence="1">Myb/SANT-like DNA-binding domain-containing protein</fullName>
    </recommendedName>
</protein>
<reference evidence="2" key="1">
    <citation type="journal article" date="2022" name="bioRxiv">
        <title>Sequencing and chromosome-scale assembly of the giantPleurodeles waltlgenome.</title>
        <authorList>
            <person name="Brown T."/>
            <person name="Elewa A."/>
            <person name="Iarovenko S."/>
            <person name="Subramanian E."/>
            <person name="Araus A.J."/>
            <person name="Petzold A."/>
            <person name="Susuki M."/>
            <person name="Suzuki K.-i.T."/>
            <person name="Hayashi T."/>
            <person name="Toyoda A."/>
            <person name="Oliveira C."/>
            <person name="Osipova E."/>
            <person name="Leigh N.D."/>
            <person name="Simon A."/>
            <person name="Yun M.H."/>
        </authorList>
    </citation>
    <scope>NUCLEOTIDE SEQUENCE</scope>
    <source>
        <strain evidence="2">20211129_DDA</strain>
        <tissue evidence="2">Liver</tissue>
    </source>
</reference>
<accession>A0AAV7NNA9</accession>
<dbReference type="Proteomes" id="UP001066276">
    <property type="component" value="Chromosome 8"/>
</dbReference>
<keyword evidence="3" id="KW-1185">Reference proteome</keyword>
<evidence type="ECO:0000313" key="2">
    <source>
        <dbReference type="EMBL" id="KAJ1117421.1"/>
    </source>
</evidence>
<sequence length="81" mass="9786">MELWRRIVDRVNAVRQHPKTRDDIRKRWNDLRGKVSAHQKKGIWCAITKDCRKRWEDLRRWAQKTAEAQLVMASQRGRGAY</sequence>
<evidence type="ECO:0000313" key="3">
    <source>
        <dbReference type="Proteomes" id="UP001066276"/>
    </source>
</evidence>
<dbReference type="EMBL" id="JANPWB010000012">
    <property type="protein sequence ID" value="KAJ1117421.1"/>
    <property type="molecule type" value="Genomic_DNA"/>
</dbReference>
<dbReference type="AlphaFoldDB" id="A0AAV7NNA9"/>
<dbReference type="InterPro" id="IPR028002">
    <property type="entry name" value="Myb_DNA-bind_5"/>
</dbReference>
<proteinExistence type="predicted"/>
<feature type="domain" description="Myb/SANT-like DNA-binding" evidence="1">
    <location>
        <begin position="2"/>
        <end position="34"/>
    </location>
</feature>
<comment type="caution">
    <text evidence="2">The sequence shown here is derived from an EMBL/GenBank/DDBJ whole genome shotgun (WGS) entry which is preliminary data.</text>
</comment>
<evidence type="ECO:0000259" key="1">
    <source>
        <dbReference type="Pfam" id="PF13873"/>
    </source>
</evidence>
<name>A0AAV7NNA9_PLEWA</name>
<gene>
    <name evidence="2" type="ORF">NDU88_005621</name>
</gene>
<organism evidence="2 3">
    <name type="scientific">Pleurodeles waltl</name>
    <name type="common">Iberian ribbed newt</name>
    <dbReference type="NCBI Taxonomy" id="8319"/>
    <lineage>
        <taxon>Eukaryota</taxon>
        <taxon>Metazoa</taxon>
        <taxon>Chordata</taxon>
        <taxon>Craniata</taxon>
        <taxon>Vertebrata</taxon>
        <taxon>Euteleostomi</taxon>
        <taxon>Amphibia</taxon>
        <taxon>Batrachia</taxon>
        <taxon>Caudata</taxon>
        <taxon>Salamandroidea</taxon>
        <taxon>Salamandridae</taxon>
        <taxon>Pleurodelinae</taxon>
        <taxon>Pleurodeles</taxon>
    </lineage>
</organism>
<dbReference type="Pfam" id="PF13873">
    <property type="entry name" value="Myb_DNA-bind_5"/>
    <property type="match status" value="1"/>
</dbReference>